<name>A0AAV6KG19_9ERIC</name>
<dbReference type="Proteomes" id="UP000823749">
    <property type="component" value="Chromosome 4"/>
</dbReference>
<dbReference type="InterPro" id="IPR036866">
    <property type="entry name" value="RibonucZ/Hydroxyglut_hydro"/>
</dbReference>
<dbReference type="AlphaFoldDB" id="A0AAV6KG19"/>
<dbReference type="InterPro" id="IPR051682">
    <property type="entry name" value="Mito_Persulfide_Diox"/>
</dbReference>
<dbReference type="SUPFAM" id="SSF56281">
    <property type="entry name" value="Metallo-hydrolase/oxidoreductase"/>
    <property type="match status" value="1"/>
</dbReference>
<evidence type="ECO:0008006" key="3">
    <source>
        <dbReference type="Google" id="ProtNLM"/>
    </source>
</evidence>
<organism evidence="1 2">
    <name type="scientific">Rhododendron griersonianum</name>
    <dbReference type="NCBI Taxonomy" id="479676"/>
    <lineage>
        <taxon>Eukaryota</taxon>
        <taxon>Viridiplantae</taxon>
        <taxon>Streptophyta</taxon>
        <taxon>Embryophyta</taxon>
        <taxon>Tracheophyta</taxon>
        <taxon>Spermatophyta</taxon>
        <taxon>Magnoliopsida</taxon>
        <taxon>eudicotyledons</taxon>
        <taxon>Gunneridae</taxon>
        <taxon>Pentapetalae</taxon>
        <taxon>asterids</taxon>
        <taxon>Ericales</taxon>
        <taxon>Ericaceae</taxon>
        <taxon>Ericoideae</taxon>
        <taxon>Rhodoreae</taxon>
        <taxon>Rhododendron</taxon>
    </lineage>
</organism>
<dbReference type="GO" id="GO:0070813">
    <property type="term" value="P:hydrogen sulfide metabolic process"/>
    <property type="evidence" value="ECO:0007669"/>
    <property type="project" value="TreeGrafter"/>
</dbReference>
<dbReference type="GO" id="GO:0005739">
    <property type="term" value="C:mitochondrion"/>
    <property type="evidence" value="ECO:0007669"/>
    <property type="project" value="TreeGrafter"/>
</dbReference>
<evidence type="ECO:0000313" key="1">
    <source>
        <dbReference type="EMBL" id="KAG5551483.1"/>
    </source>
</evidence>
<comment type="caution">
    <text evidence="1">The sequence shown here is derived from an EMBL/GenBank/DDBJ whole genome shotgun (WGS) entry which is preliminary data.</text>
</comment>
<reference evidence="1" key="1">
    <citation type="submission" date="2020-08" db="EMBL/GenBank/DDBJ databases">
        <title>Plant Genome Project.</title>
        <authorList>
            <person name="Zhang R.-G."/>
        </authorList>
    </citation>
    <scope>NUCLEOTIDE SEQUENCE</scope>
    <source>
        <strain evidence="1">WSP0</strain>
        <tissue evidence="1">Leaf</tissue>
    </source>
</reference>
<dbReference type="GO" id="GO:0006749">
    <property type="term" value="P:glutathione metabolic process"/>
    <property type="evidence" value="ECO:0007669"/>
    <property type="project" value="TreeGrafter"/>
</dbReference>
<sequence length="80" mass="9048">MNQIFTLPNDTLLYPAHDYKGFTVTTVEEEILYNPRLAKDEVIPFLQTVFYLNLAYPKMIDVAVPANMVCGLQDVAPKAI</sequence>
<dbReference type="PANTHER" id="PTHR43084">
    <property type="entry name" value="PERSULFIDE DIOXYGENASE ETHE1"/>
    <property type="match status" value="1"/>
</dbReference>
<dbReference type="PANTHER" id="PTHR43084:SF1">
    <property type="entry name" value="PERSULFIDE DIOXYGENASE ETHE1, MITOCHONDRIAL"/>
    <property type="match status" value="1"/>
</dbReference>
<gene>
    <name evidence="1" type="ORF">RHGRI_009791</name>
</gene>
<accession>A0AAV6KG19</accession>
<evidence type="ECO:0000313" key="2">
    <source>
        <dbReference type="Proteomes" id="UP000823749"/>
    </source>
</evidence>
<protein>
    <recommendedName>
        <fullName evidence="3">Hydroxyacylglutathione hydrolase</fullName>
    </recommendedName>
</protein>
<keyword evidence="2" id="KW-1185">Reference proteome</keyword>
<proteinExistence type="predicted"/>
<dbReference type="EMBL" id="JACTNZ010000004">
    <property type="protein sequence ID" value="KAG5551483.1"/>
    <property type="molecule type" value="Genomic_DNA"/>
</dbReference>
<dbReference type="GO" id="GO:0050313">
    <property type="term" value="F:sulfur dioxygenase activity"/>
    <property type="evidence" value="ECO:0007669"/>
    <property type="project" value="TreeGrafter"/>
</dbReference>
<dbReference type="Gene3D" id="3.60.15.10">
    <property type="entry name" value="Ribonuclease Z/Hydroxyacylglutathione hydrolase-like"/>
    <property type="match status" value="1"/>
</dbReference>